<dbReference type="SMART" id="SM00220">
    <property type="entry name" value="S_TKc"/>
    <property type="match status" value="1"/>
</dbReference>
<dbReference type="PANTHER" id="PTHR33112">
    <property type="entry name" value="DOMAIN PROTEIN, PUTATIVE-RELATED"/>
    <property type="match status" value="1"/>
</dbReference>
<evidence type="ECO:0000256" key="1">
    <source>
        <dbReference type="SAM" id="MobiDB-lite"/>
    </source>
</evidence>
<dbReference type="Pfam" id="PF00069">
    <property type="entry name" value="Pkinase"/>
    <property type="match status" value="1"/>
</dbReference>
<gene>
    <name evidence="3" type="ORF">B0J15DRAFT_501926</name>
</gene>
<comment type="caution">
    <text evidence="3">The sequence shown here is derived from an EMBL/GenBank/DDBJ whole genome shotgun (WGS) entry which is preliminary data.</text>
</comment>
<dbReference type="Gene3D" id="1.10.510.10">
    <property type="entry name" value="Transferase(Phosphotransferase) domain 1"/>
    <property type="match status" value="1"/>
</dbReference>
<dbReference type="InterPro" id="IPR000719">
    <property type="entry name" value="Prot_kinase_dom"/>
</dbReference>
<evidence type="ECO:0000259" key="2">
    <source>
        <dbReference type="PROSITE" id="PS50011"/>
    </source>
</evidence>
<dbReference type="CDD" id="cd00180">
    <property type="entry name" value="PKc"/>
    <property type="match status" value="1"/>
</dbReference>
<dbReference type="InterPro" id="IPR011009">
    <property type="entry name" value="Kinase-like_dom_sf"/>
</dbReference>
<dbReference type="PANTHER" id="PTHR33112:SF10">
    <property type="entry name" value="TOL"/>
    <property type="match status" value="1"/>
</dbReference>
<organism evidence="3 4">
    <name type="scientific">Fusarium solani</name>
    <name type="common">Filamentous fungus</name>
    <dbReference type="NCBI Taxonomy" id="169388"/>
    <lineage>
        <taxon>Eukaryota</taxon>
        <taxon>Fungi</taxon>
        <taxon>Dikarya</taxon>
        <taxon>Ascomycota</taxon>
        <taxon>Pezizomycotina</taxon>
        <taxon>Sordariomycetes</taxon>
        <taxon>Hypocreomycetidae</taxon>
        <taxon>Hypocreales</taxon>
        <taxon>Nectriaceae</taxon>
        <taxon>Fusarium</taxon>
        <taxon>Fusarium solani species complex</taxon>
    </lineage>
</organism>
<dbReference type="SUPFAM" id="SSF56112">
    <property type="entry name" value="Protein kinase-like (PK-like)"/>
    <property type="match status" value="1"/>
</dbReference>
<dbReference type="GO" id="GO:0005524">
    <property type="term" value="F:ATP binding"/>
    <property type="evidence" value="ECO:0007669"/>
    <property type="project" value="InterPro"/>
</dbReference>
<feature type="region of interest" description="Disordered" evidence="1">
    <location>
        <begin position="503"/>
        <end position="540"/>
    </location>
</feature>
<dbReference type="GO" id="GO:0004672">
    <property type="term" value="F:protein kinase activity"/>
    <property type="evidence" value="ECO:0007669"/>
    <property type="project" value="InterPro"/>
</dbReference>
<feature type="compositionally biased region" description="Polar residues" evidence="1">
    <location>
        <begin position="515"/>
        <end position="525"/>
    </location>
</feature>
<dbReference type="AlphaFoldDB" id="A0A9P9JZ80"/>
<dbReference type="InterPro" id="IPR010730">
    <property type="entry name" value="HET"/>
</dbReference>
<evidence type="ECO:0000313" key="3">
    <source>
        <dbReference type="EMBL" id="KAH7243147.1"/>
    </source>
</evidence>
<dbReference type="Pfam" id="PF06985">
    <property type="entry name" value="HET"/>
    <property type="match status" value="1"/>
</dbReference>
<feature type="domain" description="Protein kinase" evidence="2">
    <location>
        <begin position="187"/>
        <end position="488"/>
    </location>
</feature>
<protein>
    <recommendedName>
        <fullName evidence="2">Protein kinase domain-containing protein</fullName>
    </recommendedName>
</protein>
<dbReference type="PROSITE" id="PS50011">
    <property type="entry name" value="PROTEIN_KINASE_DOM"/>
    <property type="match status" value="1"/>
</dbReference>
<evidence type="ECO:0000313" key="4">
    <source>
        <dbReference type="Proteomes" id="UP000736672"/>
    </source>
</evidence>
<reference evidence="3" key="1">
    <citation type="journal article" date="2021" name="Nat. Commun.">
        <title>Genetic determinants of endophytism in the Arabidopsis root mycobiome.</title>
        <authorList>
            <person name="Mesny F."/>
            <person name="Miyauchi S."/>
            <person name="Thiergart T."/>
            <person name="Pickel B."/>
            <person name="Atanasova L."/>
            <person name="Karlsson M."/>
            <person name="Huettel B."/>
            <person name="Barry K.W."/>
            <person name="Haridas S."/>
            <person name="Chen C."/>
            <person name="Bauer D."/>
            <person name="Andreopoulos W."/>
            <person name="Pangilinan J."/>
            <person name="LaButti K."/>
            <person name="Riley R."/>
            <person name="Lipzen A."/>
            <person name="Clum A."/>
            <person name="Drula E."/>
            <person name="Henrissat B."/>
            <person name="Kohler A."/>
            <person name="Grigoriev I.V."/>
            <person name="Martin F.M."/>
            <person name="Hacquard S."/>
        </authorList>
    </citation>
    <scope>NUCLEOTIDE SEQUENCE</scope>
    <source>
        <strain evidence="3">FSSC 5 MPI-SDFR-AT-0091</strain>
    </source>
</reference>
<sequence>MAPAGVVEALELDEPMDDLDLRDKISEATQDSNEGKKFIPADAIVWLASRETVKAELMDSFSDELVAGLVNYVITKPAIKVFLILVMCKNISAMDKIQGSGFGDQHLPLDEQIITKDGKRQRQLQSLSQLSDPGPVLEPLRSWRVADRREFLEKQWAFMAPVFTTKKFAYKLHNRCPLPFIPFTDKDRAQGATHGGLSGSVKEIKVHEAHQKVLPQKDGKPIRVALKTIWPQMGHYFHQEEDTLSVIQKINHPHLIKPIASYQYDNQENGCFLFPWAEHGNLKEFWKTEKVRPLKNPEMMGWMLKQMRGLCHALSILHDANRRHGDIKPENILLFEEGDYKGTLRIADVGLAKFHPEATERRILLKEITKTMTGTTRYLSPEFVHKDQIPRVFDVWALGCVFIEFLIWTLHGYDRLFDFRKASCAHFWDEVNGTFVIHAEVRTWISNIKQVLRASETALESLLGLVELHMLVPDYEKRSSSIEVHEKLVEICRDAENDPRYLIDPEVESRARTNPPRSSKESPQTLALPERPKNRVAPLSQKQGSFEVGVKDLSVKELDDGMDNTSLMVHTSTRAQQVKTQQVHRLNKDTWRSKADNEFAHSLFSRPDWSHPHPAQAASKLCEKCSNLDIWQPGFEYGSLVGDVKARSKRCNLCLLFSQVAEELGLEDSVWLMSRRINSTLRIMPNGPTVLSLYSDPEHIAASPDAQIGYPLLPKPGSSSQFAFIKEWLRVCRETHNHGHLPSARLNSSELPTRVIDLGSLDKPKLQLIPGEAMESHEYVALSHCWGKGMMFRALKENIETLAKAVDFRRLPRTFQDAIKAARGLSVRYLWIDSLCIIQDDQEDWKREATRMQQVFSNANYVIAASSAGSSAEGFLETRREERPFVTLRSSSGAITYICKFIDNFGKEMEEAPLNKRGWVLQERALARRSIHFTSNQVYLECGDGVHCESLMKLANNQTVFLSDSDFPNSIMDYYKGGRIVLSQNLIKMYSSLKFTNPSDRSIAISGLEKRLMSAFKTRGGYGIFQAFFERSLLWQRPESGTLARITYPADRNVPSWSWMTYEGSITYIDAPFDEVDWTKDYVSPFKSNTERRYWEANGSNPTPVLKSQSARKFSSSADPNEVLERIRFDLKSTEYHQLVALRCIIIGKDKSSDSDDAALHYVLVIAASSPVKTQAYVRVGVGVLLKRLISWSSVEDVEVH</sequence>
<accession>A0A9P9JZ80</accession>
<keyword evidence="4" id="KW-1185">Reference proteome</keyword>
<proteinExistence type="predicted"/>
<dbReference type="Proteomes" id="UP000736672">
    <property type="component" value="Unassembled WGS sequence"/>
</dbReference>
<dbReference type="EMBL" id="JAGTJS010000019">
    <property type="protein sequence ID" value="KAH7243147.1"/>
    <property type="molecule type" value="Genomic_DNA"/>
</dbReference>
<name>A0A9P9JZ80_FUSSL</name>
<dbReference type="OrthoDB" id="5125733at2759"/>